<dbReference type="EMBL" id="NWSH01005747">
    <property type="protein sequence ID" value="PCG63986.1"/>
    <property type="molecule type" value="Genomic_DNA"/>
</dbReference>
<comment type="caution">
    <text evidence="2">The sequence shown here is derived from an EMBL/GenBank/DDBJ whole genome shotgun (WGS) entry which is preliminary data.</text>
</comment>
<dbReference type="AlphaFoldDB" id="A0A2A4IWZ4"/>
<feature type="compositionally biased region" description="Polar residues" evidence="1">
    <location>
        <begin position="281"/>
        <end position="295"/>
    </location>
</feature>
<proteinExistence type="predicted"/>
<feature type="region of interest" description="Disordered" evidence="1">
    <location>
        <begin position="248"/>
        <end position="346"/>
    </location>
</feature>
<evidence type="ECO:0000256" key="1">
    <source>
        <dbReference type="SAM" id="MobiDB-lite"/>
    </source>
</evidence>
<reference evidence="2" key="1">
    <citation type="submission" date="2017-09" db="EMBL/GenBank/DDBJ databases">
        <title>Contemporary evolution of a Lepidopteran species, Heliothis virescens, in response to modern agricultural practices.</title>
        <authorList>
            <person name="Fritz M.L."/>
            <person name="Deyonke A.M."/>
            <person name="Papanicolaou A."/>
            <person name="Micinski S."/>
            <person name="Westbrook J."/>
            <person name="Gould F."/>
        </authorList>
    </citation>
    <scope>NUCLEOTIDE SEQUENCE [LARGE SCALE GENOMIC DNA]</scope>
    <source>
        <strain evidence="2">HvINT-</strain>
        <tissue evidence="2">Whole body</tissue>
    </source>
</reference>
<accession>A0A2A4IWZ4</accession>
<name>A0A2A4IWZ4_HELVI</name>
<gene>
    <name evidence="2" type="ORF">B5V51_11436</name>
</gene>
<sequence length="737" mass="85075">MSVILVYEYSINAESSVNQKLSLKPNWIGLMNDSDITSISSKFNKKINFDRTTLKLLPLLLKALNKNRYLEKILEDYSSSSPPYAARDTTVPTFTRNVFADSKNWLKMPTSRHYTVDYKTSPLIYWKTPTQRLEYLTKIRKIRDYQRMLNYFDKMINDKVGNFQRKDYEYTENPWMAETVPMSKENIRKKLEISNPIEKFENKPEYKTDHNENVVNCKCPKKMGQLLNKLITGIQEMIPKMISKKFDAQPCSNDNENKDKKRFSVPFDTQTARPRKRKISDTTNSLNSIRNSASKLTKPFTKSVAKVTRTNKMTTITSTSSKPSTSSSTSTISTTTTSTTASTTDSTTASTIANTISNTDITPHSITTTPFTVPTNAPTETIPTEHVRNIFLENKIRLPTTISSTVSKELYERNTLDYDSIVIPTEAPNAKCHKEPEMKRPATEKFVPSKYIESQEASITEKWFDAYTADPSYSRVPLYKEEEYDDYFITTSRKPKSVFENLDVHSAEFIKNKIMPLRVYKTRNFKKNPVKLKPSSNYPVIKQRDLDLTSMRKMADMIYLPSDKIAKELTYNIEPKPSPTTSTTKRTTVTSTTAIKAKKSDTISKTKNHDRITSSVPEVHEIHEPKLIDHQDSENVGDDEFQDEYILKQSDKNSVPYYKYKNTTRVMDTDKRTKQTTAWELLQNEEKLSSKSPASMLPSMRPIYLEVQRNNEWRQDQDRADYDINFNNNIFDLPNIN</sequence>
<evidence type="ECO:0000313" key="2">
    <source>
        <dbReference type="EMBL" id="PCG63986.1"/>
    </source>
</evidence>
<protein>
    <submittedName>
        <fullName evidence="2">Uncharacterized protein</fullName>
    </submittedName>
</protein>
<feature type="region of interest" description="Disordered" evidence="1">
    <location>
        <begin position="360"/>
        <end position="380"/>
    </location>
</feature>
<organism evidence="2">
    <name type="scientific">Heliothis virescens</name>
    <name type="common">Tobacco budworm moth</name>
    <dbReference type="NCBI Taxonomy" id="7102"/>
    <lineage>
        <taxon>Eukaryota</taxon>
        <taxon>Metazoa</taxon>
        <taxon>Ecdysozoa</taxon>
        <taxon>Arthropoda</taxon>
        <taxon>Hexapoda</taxon>
        <taxon>Insecta</taxon>
        <taxon>Pterygota</taxon>
        <taxon>Neoptera</taxon>
        <taxon>Endopterygota</taxon>
        <taxon>Lepidoptera</taxon>
        <taxon>Glossata</taxon>
        <taxon>Ditrysia</taxon>
        <taxon>Noctuoidea</taxon>
        <taxon>Noctuidae</taxon>
        <taxon>Heliothinae</taxon>
        <taxon>Heliothis</taxon>
    </lineage>
</organism>
<feature type="compositionally biased region" description="Low complexity" evidence="1">
    <location>
        <begin position="314"/>
        <end position="346"/>
    </location>
</feature>
<dbReference type="STRING" id="7102.A0A2A4IWZ4"/>